<reference evidence="7 8" key="1">
    <citation type="submission" date="2019-09" db="EMBL/GenBank/DDBJ databases">
        <title>Genome sequencing of strain KACC 21233.</title>
        <authorList>
            <person name="Heo J."/>
            <person name="Kim S.-J."/>
            <person name="Kim J.-S."/>
            <person name="Hong S.-B."/>
            <person name="Kwon S.-W."/>
        </authorList>
    </citation>
    <scope>NUCLEOTIDE SEQUENCE [LARGE SCALE GENOMIC DNA]</scope>
    <source>
        <strain evidence="7 8">KACC 21233</strain>
    </source>
</reference>
<dbReference type="GO" id="GO:0016705">
    <property type="term" value="F:oxidoreductase activity, acting on paired donors, with incorporation or reduction of molecular oxygen"/>
    <property type="evidence" value="ECO:0007669"/>
    <property type="project" value="InterPro"/>
</dbReference>
<name>A0A5C1YSN4_9PROT</name>
<dbReference type="InterPro" id="IPR011251">
    <property type="entry name" value="Luciferase-like_dom"/>
</dbReference>
<evidence type="ECO:0000256" key="4">
    <source>
        <dbReference type="ARBA" id="ARBA00023033"/>
    </source>
</evidence>
<evidence type="ECO:0000313" key="8">
    <source>
        <dbReference type="Proteomes" id="UP000324536"/>
    </source>
</evidence>
<keyword evidence="2" id="KW-0288">FMN</keyword>
<keyword evidence="3" id="KW-0560">Oxidoreductase</keyword>
<dbReference type="KEGG" id="acek:FLP30_11080"/>
<sequence>MKSPKAQNQNQDTSTNGSSIPPSPEGLDFVSRYADVYAVTTEPLAETRALLDQVKAATLEQGRKDIAFWRDSNFILAATDEEAQQRAERIAADIRTTTGGVAVQTQSVGQARALSAVDRAEWHDRALYTGINRAGGRGGIPFVGSPKTAADAVLDYYDLGIETFSIGVPLVSEEDDRLATELLEHIRNGVKDRASKHHAA</sequence>
<accession>A0A5C1YSN4</accession>
<dbReference type="PANTHER" id="PTHR42847">
    <property type="entry name" value="ALKANESULFONATE MONOOXYGENASE"/>
    <property type="match status" value="1"/>
</dbReference>
<dbReference type="PANTHER" id="PTHR42847:SF4">
    <property type="entry name" value="ALKANESULFONATE MONOOXYGENASE-RELATED"/>
    <property type="match status" value="1"/>
</dbReference>
<feature type="region of interest" description="Disordered" evidence="5">
    <location>
        <begin position="1"/>
        <end position="26"/>
    </location>
</feature>
<dbReference type="Proteomes" id="UP000324536">
    <property type="component" value="Chromosome"/>
</dbReference>
<keyword evidence="1" id="KW-0285">Flavoprotein</keyword>
<dbReference type="Gene3D" id="3.20.20.30">
    <property type="entry name" value="Luciferase-like domain"/>
    <property type="match status" value="1"/>
</dbReference>
<dbReference type="InterPro" id="IPR050172">
    <property type="entry name" value="SsuD_RutA_monooxygenase"/>
</dbReference>
<protein>
    <submittedName>
        <fullName evidence="7">LLM class flavin-dependent oxidoreductase</fullName>
    </submittedName>
</protein>
<evidence type="ECO:0000256" key="3">
    <source>
        <dbReference type="ARBA" id="ARBA00023002"/>
    </source>
</evidence>
<dbReference type="OrthoDB" id="9814695at2"/>
<evidence type="ECO:0000259" key="6">
    <source>
        <dbReference type="Pfam" id="PF00296"/>
    </source>
</evidence>
<evidence type="ECO:0000256" key="5">
    <source>
        <dbReference type="SAM" id="MobiDB-lite"/>
    </source>
</evidence>
<feature type="domain" description="Luciferase-like" evidence="6">
    <location>
        <begin position="23"/>
        <end position="162"/>
    </location>
</feature>
<evidence type="ECO:0000313" key="7">
    <source>
        <dbReference type="EMBL" id="QEO18200.1"/>
    </source>
</evidence>
<dbReference type="EMBL" id="CP043506">
    <property type="protein sequence ID" value="QEO18200.1"/>
    <property type="molecule type" value="Genomic_DNA"/>
</dbReference>
<dbReference type="GO" id="GO:0004497">
    <property type="term" value="F:monooxygenase activity"/>
    <property type="evidence" value="ECO:0007669"/>
    <property type="project" value="UniProtKB-KW"/>
</dbReference>
<feature type="compositionally biased region" description="Polar residues" evidence="5">
    <location>
        <begin position="1"/>
        <end position="20"/>
    </location>
</feature>
<dbReference type="InterPro" id="IPR036661">
    <property type="entry name" value="Luciferase-like_sf"/>
</dbReference>
<dbReference type="Pfam" id="PF00296">
    <property type="entry name" value="Bac_luciferase"/>
    <property type="match status" value="1"/>
</dbReference>
<gene>
    <name evidence="7" type="ORF">FLP30_11080</name>
</gene>
<evidence type="ECO:0000256" key="2">
    <source>
        <dbReference type="ARBA" id="ARBA00022643"/>
    </source>
</evidence>
<dbReference type="AlphaFoldDB" id="A0A5C1YSN4"/>
<proteinExistence type="predicted"/>
<organism evidence="7 8">
    <name type="scientific">Acetobacter vaccinii</name>
    <dbReference type="NCBI Taxonomy" id="2592655"/>
    <lineage>
        <taxon>Bacteria</taxon>
        <taxon>Pseudomonadati</taxon>
        <taxon>Pseudomonadota</taxon>
        <taxon>Alphaproteobacteria</taxon>
        <taxon>Acetobacterales</taxon>
        <taxon>Acetobacteraceae</taxon>
        <taxon>Acetobacter</taxon>
    </lineage>
</organism>
<dbReference type="SUPFAM" id="SSF51679">
    <property type="entry name" value="Bacterial luciferase-like"/>
    <property type="match status" value="1"/>
</dbReference>
<keyword evidence="8" id="KW-1185">Reference proteome</keyword>
<keyword evidence="4" id="KW-0503">Monooxygenase</keyword>
<evidence type="ECO:0000256" key="1">
    <source>
        <dbReference type="ARBA" id="ARBA00022630"/>
    </source>
</evidence>